<dbReference type="SUPFAM" id="SSF48452">
    <property type="entry name" value="TPR-like"/>
    <property type="match status" value="1"/>
</dbReference>
<comment type="caution">
    <text evidence="8">The sequence shown here is derived from an EMBL/GenBank/DDBJ whole genome shotgun (WGS) entry which is preliminary data.</text>
</comment>
<dbReference type="Gene3D" id="1.25.40.390">
    <property type="match status" value="1"/>
</dbReference>
<evidence type="ECO:0000259" key="6">
    <source>
        <dbReference type="Pfam" id="PF07980"/>
    </source>
</evidence>
<dbReference type="EMBL" id="SJSM01000005">
    <property type="protein sequence ID" value="TCC96575.1"/>
    <property type="molecule type" value="Genomic_DNA"/>
</dbReference>
<dbReference type="OrthoDB" id="5694214at2"/>
<reference evidence="8 9" key="1">
    <citation type="submission" date="2019-02" db="EMBL/GenBank/DDBJ databases">
        <title>Pedobacter sp. RP-3-8 sp. nov., isolated from Arctic soil.</title>
        <authorList>
            <person name="Dahal R.H."/>
        </authorList>
    </citation>
    <scope>NUCLEOTIDE SEQUENCE [LARGE SCALE GENOMIC DNA]</scope>
    <source>
        <strain evidence="8 9">RP-3-8</strain>
    </source>
</reference>
<dbReference type="Pfam" id="PF07980">
    <property type="entry name" value="SusD_RagB"/>
    <property type="match status" value="1"/>
</dbReference>
<gene>
    <name evidence="8" type="ORF">EZ444_11410</name>
</gene>
<evidence type="ECO:0000256" key="2">
    <source>
        <dbReference type="ARBA" id="ARBA00006275"/>
    </source>
</evidence>
<sequence length="495" mass="55526">MKKIIYIMAVLITAYLSSCKKELQETPSNTIAPENFYKTKSDFELATLGTLGVLQGTSLYAWYIHYVMEYQSGDLALAAGTTWTDLNWVTTDGFVAMTWTGHYNLINNANTALDKIDEVSFDKASKDALKGELYFLRAVGYFNLVRMFGRIPLHLKATTSPNDASLPQSEISAVYDAIVSDLQQAENLLPVNNPYGLGRANKGVAAGLLAKVYVFMAGYPLNNIAKWNDALVQLKKIIDPSNPSRSVAPFNYNLEPDYQNLYWQVLKLRTTGTGLPTFGKPANENGPEAVFEINYKRAGGYYSAIFPSSLIYQGCSFWLFNQFEPNDYRRSVTMVDAPNDPLGGVTLQRKFQATGNTWNDNENNWPYLRYADLVLLFAEVENEINGPTPTALRAINAVRARARNAAGTQRTVPANYTVTEATSKDALRKLVLHERTLELSCEGQTWYDWIRTGTLKDVLTSQNRPNTYSKKILLYPIPESEIDITKGKLEQNDDY</sequence>
<proteinExistence type="inferred from homology"/>
<evidence type="ECO:0000313" key="8">
    <source>
        <dbReference type="EMBL" id="TCC96575.1"/>
    </source>
</evidence>
<comment type="similarity">
    <text evidence="2">Belongs to the SusD family.</text>
</comment>
<keyword evidence="4" id="KW-0472">Membrane</keyword>
<comment type="subcellular location">
    <subcellularLocation>
        <location evidence="1">Cell outer membrane</location>
    </subcellularLocation>
</comment>
<dbReference type="Pfam" id="PF14322">
    <property type="entry name" value="SusD-like_3"/>
    <property type="match status" value="1"/>
</dbReference>
<dbReference type="RefSeq" id="WP_131608877.1">
    <property type="nucleotide sequence ID" value="NZ_SJSM01000005.1"/>
</dbReference>
<feature type="domain" description="RagB/SusD" evidence="6">
    <location>
        <begin position="346"/>
        <end position="495"/>
    </location>
</feature>
<organism evidence="8 9">
    <name type="scientific">Pedobacter hiemivivus</name>
    <dbReference type="NCBI Taxonomy" id="2530454"/>
    <lineage>
        <taxon>Bacteria</taxon>
        <taxon>Pseudomonadati</taxon>
        <taxon>Bacteroidota</taxon>
        <taxon>Sphingobacteriia</taxon>
        <taxon>Sphingobacteriales</taxon>
        <taxon>Sphingobacteriaceae</taxon>
        <taxon>Pedobacter</taxon>
    </lineage>
</organism>
<protein>
    <submittedName>
        <fullName evidence="8">RagB/SusD family nutrient uptake outer membrane protein</fullName>
    </submittedName>
</protein>
<evidence type="ECO:0000256" key="5">
    <source>
        <dbReference type="ARBA" id="ARBA00023237"/>
    </source>
</evidence>
<dbReference type="Proteomes" id="UP000291117">
    <property type="component" value="Unassembled WGS sequence"/>
</dbReference>
<keyword evidence="5" id="KW-0998">Cell outer membrane</keyword>
<dbReference type="GO" id="GO:0009279">
    <property type="term" value="C:cell outer membrane"/>
    <property type="evidence" value="ECO:0007669"/>
    <property type="project" value="UniProtKB-SubCell"/>
</dbReference>
<keyword evidence="9" id="KW-1185">Reference proteome</keyword>
<dbReference type="InterPro" id="IPR012944">
    <property type="entry name" value="SusD_RagB_dom"/>
</dbReference>
<dbReference type="InterPro" id="IPR033985">
    <property type="entry name" value="SusD-like_N"/>
</dbReference>
<accession>A0A4R0N951</accession>
<evidence type="ECO:0000256" key="3">
    <source>
        <dbReference type="ARBA" id="ARBA00022729"/>
    </source>
</evidence>
<name>A0A4R0N951_9SPHI</name>
<evidence type="ECO:0000313" key="9">
    <source>
        <dbReference type="Proteomes" id="UP000291117"/>
    </source>
</evidence>
<dbReference type="AlphaFoldDB" id="A0A4R0N951"/>
<evidence type="ECO:0000259" key="7">
    <source>
        <dbReference type="Pfam" id="PF14322"/>
    </source>
</evidence>
<evidence type="ECO:0000256" key="4">
    <source>
        <dbReference type="ARBA" id="ARBA00023136"/>
    </source>
</evidence>
<evidence type="ECO:0000256" key="1">
    <source>
        <dbReference type="ARBA" id="ARBA00004442"/>
    </source>
</evidence>
<feature type="domain" description="SusD-like N-terminal" evidence="7">
    <location>
        <begin position="87"/>
        <end position="213"/>
    </location>
</feature>
<dbReference type="InterPro" id="IPR011990">
    <property type="entry name" value="TPR-like_helical_dom_sf"/>
</dbReference>
<keyword evidence="3" id="KW-0732">Signal</keyword>